<feature type="transmembrane region" description="Helical" evidence="1">
    <location>
        <begin position="38"/>
        <end position="60"/>
    </location>
</feature>
<keyword evidence="1" id="KW-0472">Membrane</keyword>
<name>A0A1N7LGS4_9GAMM</name>
<evidence type="ECO:0000313" key="3">
    <source>
        <dbReference type="EMBL" id="SIS73025.1"/>
    </source>
</evidence>
<dbReference type="RefSeq" id="WP_054341654.1">
    <property type="nucleotide sequence ID" value="NZ_FTOE01000004.1"/>
</dbReference>
<dbReference type="Proteomes" id="UP000185999">
    <property type="component" value="Unassembled WGS sequence"/>
</dbReference>
<gene>
    <name evidence="3" type="ORF">SAMN05421760_10419</name>
</gene>
<dbReference type="InterPro" id="IPR021309">
    <property type="entry name" value="YgaP-like_TM"/>
</dbReference>
<keyword evidence="4" id="KW-1185">Reference proteome</keyword>
<evidence type="ECO:0000313" key="4">
    <source>
        <dbReference type="Proteomes" id="UP000185999"/>
    </source>
</evidence>
<reference evidence="4" key="1">
    <citation type="submission" date="2017-01" db="EMBL/GenBank/DDBJ databases">
        <authorList>
            <person name="Varghese N."/>
            <person name="Submissions S."/>
        </authorList>
    </citation>
    <scope>NUCLEOTIDE SEQUENCE [LARGE SCALE GENOMIC DNA]</scope>
    <source>
        <strain evidence="4">DSM 22306</strain>
    </source>
</reference>
<organism evidence="3 4">
    <name type="scientific">Neptunomonas antarctica</name>
    <dbReference type="NCBI Taxonomy" id="619304"/>
    <lineage>
        <taxon>Bacteria</taxon>
        <taxon>Pseudomonadati</taxon>
        <taxon>Pseudomonadota</taxon>
        <taxon>Gammaproteobacteria</taxon>
        <taxon>Oceanospirillales</taxon>
        <taxon>Oceanospirillaceae</taxon>
        <taxon>Neptunomonas</taxon>
    </lineage>
</organism>
<accession>A0A1N7LGS4</accession>
<proteinExistence type="predicted"/>
<sequence length="70" mass="7593">MTTNIGTIDRVIRLVLGIILLSVPFVSGFAMFESNTATIVSIVLGVVMVATSAIKFCPLYRIFGLRTCKL</sequence>
<feature type="transmembrane region" description="Helical" evidence="1">
    <location>
        <begin position="12"/>
        <end position="32"/>
    </location>
</feature>
<feature type="domain" description="Inner membrane protein YgaP-like transmembrane" evidence="2">
    <location>
        <begin position="1"/>
        <end position="69"/>
    </location>
</feature>
<keyword evidence="1" id="KW-1133">Transmembrane helix</keyword>
<evidence type="ECO:0000259" key="2">
    <source>
        <dbReference type="Pfam" id="PF11127"/>
    </source>
</evidence>
<dbReference type="EMBL" id="FTOE01000004">
    <property type="protein sequence ID" value="SIS73025.1"/>
    <property type="molecule type" value="Genomic_DNA"/>
</dbReference>
<dbReference type="AlphaFoldDB" id="A0A1N7LGS4"/>
<dbReference type="Pfam" id="PF11127">
    <property type="entry name" value="YgaP-like_TM"/>
    <property type="match status" value="1"/>
</dbReference>
<evidence type="ECO:0000256" key="1">
    <source>
        <dbReference type="SAM" id="Phobius"/>
    </source>
</evidence>
<dbReference type="STRING" id="619304.SAMN05421760_10419"/>
<keyword evidence="1" id="KW-0812">Transmembrane</keyword>
<protein>
    <recommendedName>
        <fullName evidence="2">Inner membrane protein YgaP-like transmembrane domain-containing protein</fullName>
    </recommendedName>
</protein>
<dbReference type="OrthoDB" id="9804804at2"/>